<name>A0ABV7KFW7_9HYPH</name>
<evidence type="ECO:0000313" key="2">
    <source>
        <dbReference type="Proteomes" id="UP001595583"/>
    </source>
</evidence>
<dbReference type="InterPro" id="IPR038666">
    <property type="entry name" value="SSP1_head-tail_sf"/>
</dbReference>
<comment type="caution">
    <text evidence="1">The sequence shown here is derived from an EMBL/GenBank/DDBJ whole genome shotgun (WGS) entry which is preliminary data.</text>
</comment>
<proteinExistence type="predicted"/>
<dbReference type="EMBL" id="JBHRTK010000031">
    <property type="protein sequence ID" value="MFC3209105.1"/>
    <property type="molecule type" value="Genomic_DNA"/>
</dbReference>
<dbReference type="InterPro" id="IPR008767">
    <property type="entry name" value="Phage_SPP1_head-tail_adaptor"/>
</dbReference>
<dbReference type="Gene3D" id="2.40.10.270">
    <property type="entry name" value="Bacteriophage SPP1 head-tail adaptor protein"/>
    <property type="match status" value="1"/>
</dbReference>
<sequence length="111" mass="12025">MAVLFIDPGELRTELALETCSTVPDGLGGFSETWSETATVFARIEPVAAESVFGADQTLESVTHRITLRRRDGVASGMRLVRAGRVFDILTVHDPDESGRYLVCKVKEAGA</sequence>
<protein>
    <submittedName>
        <fullName evidence="1">Phage head closure protein</fullName>
    </submittedName>
</protein>
<dbReference type="RefSeq" id="WP_378225209.1">
    <property type="nucleotide sequence ID" value="NZ_JBHRTK010000031.1"/>
</dbReference>
<dbReference type="NCBIfam" id="TIGR01563">
    <property type="entry name" value="gp16_SPP1"/>
    <property type="match status" value="1"/>
</dbReference>
<evidence type="ECO:0000313" key="1">
    <source>
        <dbReference type="EMBL" id="MFC3209105.1"/>
    </source>
</evidence>
<organism evidence="1 2">
    <name type="scientific">Aquamicrobium soli</name>
    <dbReference type="NCBI Taxonomy" id="1811518"/>
    <lineage>
        <taxon>Bacteria</taxon>
        <taxon>Pseudomonadati</taxon>
        <taxon>Pseudomonadota</taxon>
        <taxon>Alphaproteobacteria</taxon>
        <taxon>Hyphomicrobiales</taxon>
        <taxon>Phyllobacteriaceae</taxon>
        <taxon>Aquamicrobium</taxon>
    </lineage>
</organism>
<gene>
    <name evidence="1" type="ORF">ACFOHJ_23065</name>
</gene>
<dbReference type="Proteomes" id="UP001595583">
    <property type="component" value="Unassembled WGS sequence"/>
</dbReference>
<reference evidence="2" key="1">
    <citation type="journal article" date="2019" name="Int. J. Syst. Evol. Microbiol.">
        <title>The Global Catalogue of Microorganisms (GCM) 10K type strain sequencing project: providing services to taxonomists for standard genome sequencing and annotation.</title>
        <authorList>
            <consortium name="The Broad Institute Genomics Platform"/>
            <consortium name="The Broad Institute Genome Sequencing Center for Infectious Disease"/>
            <person name="Wu L."/>
            <person name="Ma J."/>
        </authorList>
    </citation>
    <scope>NUCLEOTIDE SEQUENCE [LARGE SCALE GENOMIC DNA]</scope>
    <source>
        <strain evidence="2">KCTC 52165</strain>
    </source>
</reference>
<accession>A0ABV7KFW7</accession>
<dbReference type="Pfam" id="PF05521">
    <property type="entry name" value="Phage_HCP"/>
    <property type="match status" value="1"/>
</dbReference>
<keyword evidence="2" id="KW-1185">Reference proteome</keyword>